<reference evidence="9 10" key="1">
    <citation type="submission" date="2023-02" db="EMBL/GenBank/DDBJ databases">
        <authorList>
            <person name="Maleckis M."/>
        </authorList>
    </citation>
    <scope>NUCLEOTIDE SEQUENCE [LARGE SCALE GENOMIC DNA]</scope>
    <source>
        <strain evidence="9 10">P8-A2</strain>
    </source>
</reference>
<dbReference type="PANTHER" id="PTHR33938">
    <property type="entry name" value="FERULOYL ESTERASE B-RELATED"/>
    <property type="match status" value="1"/>
</dbReference>
<evidence type="ECO:0000313" key="9">
    <source>
        <dbReference type="EMBL" id="MDU8997168.1"/>
    </source>
</evidence>
<sequence>MATLSRWCRWKSATFMATLATALALVTGVSVALAAGATGATGGAQAASAASAAVSAAQVAKLATTTSGTTSGIAPAMSCAGLTSLDLAAAVPGVPFEVTSATELAAGSNTLGNWAACDVKGVIAPQIHFEIKLPETGWQANYLQVGCGGLCGNVNVGNAPASAGCVPLTSGAFAVASSDEGHYQGGGLFSADPTLRADFGYKSDHQLAQAAKAVIERYYGRAADHAYFDGCSQGGHQALTEAQRYPTDFDGIIAGAPANNFTALNTFSHAWTAQSVYLGGGPATITNADLPDLHAAVLKGCGAPADGIIADPLSCTWDPATIRCKAGQTSTSADYCLTADQVTTLRRIYAGPTDENGKLLYPGYQLRGSELNWAGIITPATATGTSGDISFVRETLRYQIFDSPRPTLTYKDVKFTAASYKTVMAPNEGMYDATDPDLKAFKAAGGRLILWHGLGDQHIPAVGTMAYYKAVEKVMGGSAATESFARLFLLPGVAHCGGGQGPDTFDALTAMTDWVTKGKAPSSLTTRSVNSGGSTTATRPVYPFPYVAENTTGGPADDAGSYTPVRSTAEANLTLNRLGSFRSGYETVGNWVHGEWVVSKGKA</sequence>
<organism evidence="9 10">
    <name type="scientific">Streptomyces mirabilis</name>
    <dbReference type="NCBI Taxonomy" id="68239"/>
    <lineage>
        <taxon>Bacteria</taxon>
        <taxon>Bacillati</taxon>
        <taxon>Actinomycetota</taxon>
        <taxon>Actinomycetes</taxon>
        <taxon>Kitasatosporales</taxon>
        <taxon>Streptomycetaceae</taxon>
        <taxon>Streptomyces</taxon>
    </lineage>
</organism>
<dbReference type="SUPFAM" id="SSF53474">
    <property type="entry name" value="alpha/beta-Hydrolases"/>
    <property type="match status" value="1"/>
</dbReference>
<protein>
    <submittedName>
        <fullName evidence="9">Tannase/feruloyl esterase family alpha/beta hydrolase</fullName>
    </submittedName>
</protein>
<keyword evidence="4 8" id="KW-0732">Signal</keyword>
<feature type="signal peptide" evidence="8">
    <location>
        <begin position="1"/>
        <end position="34"/>
    </location>
</feature>
<evidence type="ECO:0000313" key="10">
    <source>
        <dbReference type="Proteomes" id="UP001257627"/>
    </source>
</evidence>
<keyword evidence="5 9" id="KW-0378">Hydrolase</keyword>
<evidence type="ECO:0000256" key="2">
    <source>
        <dbReference type="ARBA" id="ARBA00022487"/>
    </source>
</evidence>
<dbReference type="EMBL" id="JARAKF010000001">
    <property type="protein sequence ID" value="MDU8997168.1"/>
    <property type="molecule type" value="Genomic_DNA"/>
</dbReference>
<dbReference type="Pfam" id="PF07519">
    <property type="entry name" value="Tannase"/>
    <property type="match status" value="1"/>
</dbReference>
<evidence type="ECO:0000256" key="6">
    <source>
        <dbReference type="ARBA" id="ARBA00022837"/>
    </source>
</evidence>
<feature type="chain" id="PRO_5046236257" evidence="8">
    <location>
        <begin position="35"/>
        <end position="603"/>
    </location>
</feature>
<keyword evidence="2" id="KW-0719">Serine esterase</keyword>
<keyword evidence="7" id="KW-1015">Disulfide bond</keyword>
<evidence type="ECO:0000256" key="1">
    <source>
        <dbReference type="ARBA" id="ARBA00006249"/>
    </source>
</evidence>
<accession>A0ABU3UTB1</accession>
<keyword evidence="10" id="KW-1185">Reference proteome</keyword>
<comment type="caution">
    <text evidence="9">The sequence shown here is derived from an EMBL/GenBank/DDBJ whole genome shotgun (WGS) entry which is preliminary data.</text>
</comment>
<comment type="similarity">
    <text evidence="1">Belongs to the tannase family.</text>
</comment>
<dbReference type="PANTHER" id="PTHR33938:SF15">
    <property type="entry name" value="FERULOYL ESTERASE B-RELATED"/>
    <property type="match status" value="1"/>
</dbReference>
<dbReference type="Proteomes" id="UP001257627">
    <property type="component" value="Unassembled WGS sequence"/>
</dbReference>
<evidence type="ECO:0000256" key="8">
    <source>
        <dbReference type="SAM" id="SignalP"/>
    </source>
</evidence>
<proteinExistence type="inferred from homology"/>
<gene>
    <name evidence="9" type="ORF">PU648_33445</name>
</gene>
<keyword evidence="6" id="KW-0106">Calcium</keyword>
<dbReference type="RefSeq" id="WP_143608184.1">
    <property type="nucleotide sequence ID" value="NZ_JARAKF010000001.1"/>
</dbReference>
<keyword evidence="3" id="KW-0479">Metal-binding</keyword>
<name>A0ABU3UTB1_9ACTN</name>
<evidence type="ECO:0000256" key="4">
    <source>
        <dbReference type="ARBA" id="ARBA00022729"/>
    </source>
</evidence>
<dbReference type="InterPro" id="IPR029058">
    <property type="entry name" value="AB_hydrolase_fold"/>
</dbReference>
<dbReference type="GO" id="GO:0016787">
    <property type="term" value="F:hydrolase activity"/>
    <property type="evidence" value="ECO:0007669"/>
    <property type="project" value="UniProtKB-KW"/>
</dbReference>
<evidence type="ECO:0000256" key="5">
    <source>
        <dbReference type="ARBA" id="ARBA00022801"/>
    </source>
</evidence>
<dbReference type="Gene3D" id="3.40.50.1820">
    <property type="entry name" value="alpha/beta hydrolase"/>
    <property type="match status" value="1"/>
</dbReference>
<evidence type="ECO:0000256" key="3">
    <source>
        <dbReference type="ARBA" id="ARBA00022723"/>
    </source>
</evidence>
<dbReference type="InterPro" id="IPR011118">
    <property type="entry name" value="Tannase/feruloyl_esterase"/>
</dbReference>
<evidence type="ECO:0000256" key="7">
    <source>
        <dbReference type="ARBA" id="ARBA00023157"/>
    </source>
</evidence>